<dbReference type="AlphaFoldDB" id="R7Z1D9"/>
<gene>
    <name evidence="1" type="ORF">W97_06869</name>
</gene>
<dbReference type="Proteomes" id="UP000016924">
    <property type="component" value="Unassembled WGS sequence"/>
</dbReference>
<reference evidence="2" key="1">
    <citation type="submission" date="2012-06" db="EMBL/GenBank/DDBJ databases">
        <title>The genome sequence of Coniosporium apollinis CBS 100218.</title>
        <authorList>
            <consortium name="The Broad Institute Genome Sequencing Platform"/>
            <person name="Cuomo C."/>
            <person name="Gorbushina A."/>
            <person name="Noack S."/>
            <person name="Walker B."/>
            <person name="Young S.K."/>
            <person name="Zeng Q."/>
            <person name="Gargeya S."/>
            <person name="Fitzgerald M."/>
            <person name="Haas B."/>
            <person name="Abouelleil A."/>
            <person name="Alvarado L."/>
            <person name="Arachchi H.M."/>
            <person name="Berlin A.M."/>
            <person name="Chapman S.B."/>
            <person name="Goldberg J."/>
            <person name="Griggs A."/>
            <person name="Gujja S."/>
            <person name="Hansen M."/>
            <person name="Howarth C."/>
            <person name="Imamovic A."/>
            <person name="Larimer J."/>
            <person name="McCowan C."/>
            <person name="Montmayeur A."/>
            <person name="Murphy C."/>
            <person name="Neiman D."/>
            <person name="Pearson M."/>
            <person name="Priest M."/>
            <person name="Roberts A."/>
            <person name="Saif S."/>
            <person name="Shea T."/>
            <person name="Sisk P."/>
            <person name="Sykes S."/>
            <person name="Wortman J."/>
            <person name="Nusbaum C."/>
            <person name="Birren B."/>
        </authorList>
    </citation>
    <scope>NUCLEOTIDE SEQUENCE [LARGE SCALE GENOMIC DNA]</scope>
    <source>
        <strain evidence="2">CBS 100218</strain>
    </source>
</reference>
<evidence type="ECO:0000313" key="2">
    <source>
        <dbReference type="Proteomes" id="UP000016924"/>
    </source>
</evidence>
<sequence length="90" mass="10196">MFKTQEAHRRNLVIAADSSSTRFGTLNNRQDENKPISTAKPEATWFRLRPGPDALARLVVVLHEIRRKHELTVAVQPRLGLAATDMVIHE</sequence>
<evidence type="ECO:0000313" key="1">
    <source>
        <dbReference type="EMBL" id="EON67726.1"/>
    </source>
</evidence>
<proteinExistence type="predicted"/>
<dbReference type="HOGENOM" id="CLU_2440755_0_0_1"/>
<organism evidence="1 2">
    <name type="scientific">Coniosporium apollinis (strain CBS 100218)</name>
    <name type="common">Rock-inhabiting black yeast</name>
    <dbReference type="NCBI Taxonomy" id="1168221"/>
    <lineage>
        <taxon>Eukaryota</taxon>
        <taxon>Fungi</taxon>
        <taxon>Dikarya</taxon>
        <taxon>Ascomycota</taxon>
        <taxon>Pezizomycotina</taxon>
        <taxon>Dothideomycetes</taxon>
        <taxon>Dothideomycetes incertae sedis</taxon>
        <taxon>Coniosporium</taxon>
    </lineage>
</organism>
<protein>
    <submittedName>
        <fullName evidence="1">Uncharacterized protein</fullName>
    </submittedName>
</protein>
<dbReference type="RefSeq" id="XP_007783043.1">
    <property type="nucleotide sequence ID" value="XM_007784853.1"/>
</dbReference>
<dbReference type="GeneID" id="19904180"/>
<keyword evidence="2" id="KW-1185">Reference proteome</keyword>
<dbReference type="EMBL" id="JH767589">
    <property type="protein sequence ID" value="EON67726.1"/>
    <property type="molecule type" value="Genomic_DNA"/>
</dbReference>
<name>R7Z1D9_CONA1</name>
<accession>R7Z1D9</accession>